<protein>
    <submittedName>
        <fullName evidence="12">Type II secretion system protein GspC</fullName>
    </submittedName>
</protein>
<dbReference type="Proteomes" id="UP001165393">
    <property type="component" value="Unassembled WGS sequence"/>
</dbReference>
<evidence type="ECO:0000256" key="2">
    <source>
        <dbReference type="ARBA" id="ARBA00007986"/>
    </source>
</evidence>
<dbReference type="InterPro" id="IPR036034">
    <property type="entry name" value="PDZ_sf"/>
</dbReference>
<sequence length="301" mass="32628">MTWEAKTKAWLSAIPVAKVRLAMTAVLVVLIAYLLAELTGILLPNADSKGEWIPPQKASAQKAEELDVSALQAMSLFGESKPAEQVEIVEVQDAPETKLNLKLTGVVATMDPEIGLAVIDSKGSQATYSVDDRIEGTRASIKNIYPDRVIISNSGVLETLMLDDEYLQDNFPKKATQRATTKRATARTVNPKLKAALASVGDPSMSPADKVAKLTDYIKISPVREGTDFKGFRVNPGVDREIFESAGLKPGDLAVALNGYDLTDLSQTAAVMQELETMSDLALTVERDGQLYEFLFELPAL</sequence>
<evidence type="ECO:0000256" key="5">
    <source>
        <dbReference type="ARBA" id="ARBA00022519"/>
    </source>
</evidence>
<comment type="subcellular location">
    <subcellularLocation>
        <location evidence="1">Cell inner membrane</location>
    </subcellularLocation>
</comment>
<dbReference type="InterPro" id="IPR001639">
    <property type="entry name" value="T2SS_protein-GspC"/>
</dbReference>
<dbReference type="SUPFAM" id="SSF50156">
    <property type="entry name" value="PDZ domain-like"/>
    <property type="match status" value="1"/>
</dbReference>
<dbReference type="PROSITE" id="PS50106">
    <property type="entry name" value="PDZ"/>
    <property type="match status" value="1"/>
</dbReference>
<evidence type="ECO:0000256" key="8">
    <source>
        <dbReference type="ARBA" id="ARBA00022989"/>
    </source>
</evidence>
<comment type="caution">
    <text evidence="12">The sequence shown here is derived from an EMBL/GenBank/DDBJ whole genome shotgun (WGS) entry which is preliminary data.</text>
</comment>
<dbReference type="AlphaFoldDB" id="A0AA41W827"/>
<dbReference type="Gene3D" id="2.30.42.10">
    <property type="match status" value="1"/>
</dbReference>
<keyword evidence="5" id="KW-0997">Cell inner membrane</keyword>
<name>A0AA41W827_9GAMM</name>
<evidence type="ECO:0000313" key="12">
    <source>
        <dbReference type="EMBL" id="MCM2680895.1"/>
    </source>
</evidence>
<evidence type="ECO:0000259" key="11">
    <source>
        <dbReference type="PROSITE" id="PS50106"/>
    </source>
</evidence>
<evidence type="ECO:0000256" key="1">
    <source>
        <dbReference type="ARBA" id="ARBA00004533"/>
    </source>
</evidence>
<dbReference type="PRINTS" id="PR00810">
    <property type="entry name" value="BCTERIALGSPC"/>
</dbReference>
<evidence type="ECO:0000256" key="7">
    <source>
        <dbReference type="ARBA" id="ARBA00022927"/>
    </source>
</evidence>
<evidence type="ECO:0000256" key="3">
    <source>
        <dbReference type="ARBA" id="ARBA00022448"/>
    </source>
</evidence>
<evidence type="ECO:0000313" key="13">
    <source>
        <dbReference type="Proteomes" id="UP001165393"/>
    </source>
</evidence>
<gene>
    <name evidence="12" type="primary">gspC</name>
    <name evidence="12" type="ORF">NAF29_14665</name>
</gene>
<evidence type="ECO:0000256" key="6">
    <source>
        <dbReference type="ARBA" id="ARBA00022692"/>
    </source>
</evidence>
<keyword evidence="9 10" id="KW-0472">Membrane</keyword>
<dbReference type="InterPro" id="IPR001478">
    <property type="entry name" value="PDZ"/>
</dbReference>
<keyword evidence="13" id="KW-1185">Reference proteome</keyword>
<keyword evidence="3" id="KW-0813">Transport</keyword>
<dbReference type="Gene3D" id="2.30.30.830">
    <property type="match status" value="1"/>
</dbReference>
<keyword evidence="4" id="KW-1003">Cell membrane</keyword>
<dbReference type="RefSeq" id="WP_251262380.1">
    <property type="nucleotide sequence ID" value="NZ_JAMQGP010000008.1"/>
</dbReference>
<keyword evidence="6 10" id="KW-0812">Transmembrane</keyword>
<proteinExistence type="inferred from homology"/>
<dbReference type="EMBL" id="JAMQGP010000008">
    <property type="protein sequence ID" value="MCM2680895.1"/>
    <property type="molecule type" value="Genomic_DNA"/>
</dbReference>
<evidence type="ECO:0000256" key="4">
    <source>
        <dbReference type="ARBA" id="ARBA00022475"/>
    </source>
</evidence>
<dbReference type="NCBIfam" id="TIGR01713">
    <property type="entry name" value="typeII_sec_gspC"/>
    <property type="match status" value="1"/>
</dbReference>
<dbReference type="GO" id="GO:0015627">
    <property type="term" value="C:type II protein secretion system complex"/>
    <property type="evidence" value="ECO:0007669"/>
    <property type="project" value="InterPro"/>
</dbReference>
<organism evidence="12 13">
    <name type="scientific">Echinimonas agarilytica</name>
    <dbReference type="NCBI Taxonomy" id="1215918"/>
    <lineage>
        <taxon>Bacteria</taxon>
        <taxon>Pseudomonadati</taxon>
        <taxon>Pseudomonadota</taxon>
        <taxon>Gammaproteobacteria</taxon>
        <taxon>Alteromonadales</taxon>
        <taxon>Echinimonadaceae</taxon>
        <taxon>Echinimonas</taxon>
    </lineage>
</organism>
<feature type="domain" description="PDZ" evidence="11">
    <location>
        <begin position="217"/>
        <end position="289"/>
    </location>
</feature>
<feature type="transmembrane region" description="Helical" evidence="10">
    <location>
        <begin position="21"/>
        <end position="43"/>
    </location>
</feature>
<reference evidence="12 13" key="1">
    <citation type="journal article" date="2013" name="Antonie Van Leeuwenhoek">
        <title>Echinimonas agarilytica gen. nov., sp. nov., a new gammaproteobacterium isolated from the sea urchin Strongylocentrotus intermedius.</title>
        <authorList>
            <person name="Nedashkovskaya O.I."/>
            <person name="Stenkova A.M."/>
            <person name="Zhukova N.V."/>
            <person name="Van Trappen S."/>
            <person name="Lee J.S."/>
            <person name="Kim S.B."/>
        </authorList>
    </citation>
    <scope>NUCLEOTIDE SEQUENCE [LARGE SCALE GENOMIC DNA]</scope>
    <source>
        <strain evidence="12 13">KMM 6351</strain>
    </source>
</reference>
<comment type="similarity">
    <text evidence="2">Belongs to the GSP C family.</text>
</comment>
<dbReference type="GO" id="GO:0015628">
    <property type="term" value="P:protein secretion by the type II secretion system"/>
    <property type="evidence" value="ECO:0007669"/>
    <property type="project" value="InterPro"/>
</dbReference>
<evidence type="ECO:0000256" key="10">
    <source>
        <dbReference type="SAM" id="Phobius"/>
    </source>
</evidence>
<evidence type="ECO:0000256" key="9">
    <source>
        <dbReference type="ARBA" id="ARBA00023136"/>
    </source>
</evidence>
<keyword evidence="8 10" id="KW-1133">Transmembrane helix</keyword>
<accession>A0AA41W827</accession>
<keyword evidence="7" id="KW-0653">Protein transport</keyword>
<dbReference type="InterPro" id="IPR024961">
    <property type="entry name" value="T2SS_GspC_N"/>
</dbReference>
<dbReference type="GO" id="GO:0005886">
    <property type="term" value="C:plasma membrane"/>
    <property type="evidence" value="ECO:0007669"/>
    <property type="project" value="UniProtKB-SubCell"/>
</dbReference>
<dbReference type="Pfam" id="PF11356">
    <property type="entry name" value="T2SSC"/>
    <property type="match status" value="1"/>
</dbReference>